<evidence type="ECO:0000256" key="4">
    <source>
        <dbReference type="ARBA" id="ARBA00023136"/>
    </source>
</evidence>
<dbReference type="PANTHER" id="PTHR30249:SF16">
    <property type="entry name" value="INNER MEMBRANE PROTEIN"/>
    <property type="match status" value="1"/>
</dbReference>
<name>A0ABX8X9D5_SHEPU</name>
<evidence type="ECO:0000256" key="2">
    <source>
        <dbReference type="ARBA" id="ARBA00022692"/>
    </source>
</evidence>
<evidence type="ECO:0000313" key="6">
    <source>
        <dbReference type="EMBL" id="QYX72053.1"/>
    </source>
</evidence>
<dbReference type="PANTHER" id="PTHR30249">
    <property type="entry name" value="PUTATIVE SEROTONIN TRANSPORTER"/>
    <property type="match status" value="1"/>
</dbReference>
<proteinExistence type="predicted"/>
<protein>
    <submittedName>
        <fullName evidence="6">LrgB family protein</fullName>
    </submittedName>
</protein>
<keyword evidence="2 5" id="KW-0812">Transmembrane</keyword>
<dbReference type="EMBL" id="CP080635">
    <property type="protein sequence ID" value="QYX72053.1"/>
    <property type="molecule type" value="Genomic_DNA"/>
</dbReference>
<keyword evidence="3 5" id="KW-1133">Transmembrane helix</keyword>
<reference evidence="6 7" key="1">
    <citation type="submission" date="2021-08" db="EMBL/GenBank/DDBJ databases">
        <title>Shewanella putrefaciens YZ-J, complete genome.</title>
        <authorList>
            <person name="Yi Z."/>
        </authorList>
    </citation>
    <scope>NUCLEOTIDE SEQUENCE [LARGE SCALE GENOMIC DNA]</scope>
    <source>
        <strain evidence="6 7">YZ-J</strain>
    </source>
</reference>
<dbReference type="InterPro" id="IPR007300">
    <property type="entry name" value="CidB/LrgB"/>
</dbReference>
<keyword evidence="4 5" id="KW-0472">Membrane</keyword>
<feature type="transmembrane region" description="Helical" evidence="5">
    <location>
        <begin position="70"/>
        <end position="90"/>
    </location>
</feature>
<feature type="transmembrane region" description="Helical" evidence="5">
    <location>
        <begin position="158"/>
        <end position="178"/>
    </location>
</feature>
<organism evidence="6 7">
    <name type="scientific">Shewanella putrefaciens</name>
    <name type="common">Pseudomonas putrefaciens</name>
    <dbReference type="NCBI Taxonomy" id="24"/>
    <lineage>
        <taxon>Bacteria</taxon>
        <taxon>Pseudomonadati</taxon>
        <taxon>Pseudomonadota</taxon>
        <taxon>Gammaproteobacteria</taxon>
        <taxon>Alteromonadales</taxon>
        <taxon>Shewanellaceae</taxon>
        <taxon>Shewanella</taxon>
    </lineage>
</organism>
<evidence type="ECO:0000256" key="1">
    <source>
        <dbReference type="ARBA" id="ARBA00004141"/>
    </source>
</evidence>
<dbReference type="GeneID" id="67444607"/>
<evidence type="ECO:0000256" key="3">
    <source>
        <dbReference type="ARBA" id="ARBA00022989"/>
    </source>
</evidence>
<accession>A0ABX8X9D5</accession>
<feature type="transmembrane region" description="Helical" evidence="5">
    <location>
        <begin position="6"/>
        <end position="28"/>
    </location>
</feature>
<feature type="transmembrane region" description="Helical" evidence="5">
    <location>
        <begin position="102"/>
        <end position="122"/>
    </location>
</feature>
<keyword evidence="7" id="KW-1185">Reference proteome</keyword>
<feature type="transmembrane region" description="Helical" evidence="5">
    <location>
        <begin position="40"/>
        <end position="58"/>
    </location>
</feature>
<feature type="transmembrane region" description="Helical" evidence="5">
    <location>
        <begin position="214"/>
        <end position="238"/>
    </location>
</feature>
<comment type="subcellular location">
    <subcellularLocation>
        <location evidence="1">Membrane</location>
        <topology evidence="1">Multi-pass membrane protein</topology>
    </subcellularLocation>
</comment>
<dbReference type="RefSeq" id="WP_128090259.1">
    <property type="nucleotide sequence ID" value="NZ_CP028435.1"/>
</dbReference>
<gene>
    <name evidence="6" type="ORF">K3G22_15060</name>
</gene>
<dbReference type="Pfam" id="PF04172">
    <property type="entry name" value="LrgB"/>
    <property type="match status" value="1"/>
</dbReference>
<evidence type="ECO:0000313" key="7">
    <source>
        <dbReference type="Proteomes" id="UP000827084"/>
    </source>
</evidence>
<sequence length="239" mass="25964">MADSKVMDFLMSQTVLALISLLLTVFCYYGAKSLYKHHKVWWLAPIVFAPVMIILLVFNLNIPLPTYFEYTHWLMAMLAPATIAFALPIYRERKLICQYPLTITLGVVAGLFLGMISTWLLVKFIPLPAELSKSLLVRSVSTPFAMEATSAFGGVSELTAMMVLITGIIGMLVCEPLFKLMRIRTSLGKGVALGASAHGAGAAKATELGQQEGVIASLTMIFIGIAMVLGAPVFALIFI</sequence>
<dbReference type="Proteomes" id="UP000827084">
    <property type="component" value="Chromosome"/>
</dbReference>
<evidence type="ECO:0000256" key="5">
    <source>
        <dbReference type="SAM" id="Phobius"/>
    </source>
</evidence>